<keyword evidence="2" id="KW-0812">Transmembrane</keyword>
<keyword evidence="2" id="KW-1133">Transmembrane helix</keyword>
<evidence type="ECO:0000256" key="2">
    <source>
        <dbReference type="SAM" id="Phobius"/>
    </source>
</evidence>
<gene>
    <name evidence="4" type="ORF">GTO87_04045</name>
</gene>
<name>A0A7H9EJN7_9LACO</name>
<dbReference type="KEGG" id="lsw:GTO87_04045"/>
<dbReference type="Pfam" id="PF02517">
    <property type="entry name" value="Rce1-like"/>
    <property type="match status" value="1"/>
</dbReference>
<keyword evidence="2" id="KW-0472">Membrane</keyword>
<dbReference type="InterPro" id="IPR003675">
    <property type="entry name" value="Rce1/LyrA-like_dom"/>
</dbReference>
<evidence type="ECO:0000259" key="3">
    <source>
        <dbReference type="Pfam" id="PF02517"/>
    </source>
</evidence>
<reference evidence="4 5" key="1">
    <citation type="submission" date="2020-01" db="EMBL/GenBank/DDBJ databases">
        <title>Complete and circular genome sequences of six lactobacillus isolates from horses.</title>
        <authorList>
            <person name="Hassan H.M."/>
        </authorList>
    </citation>
    <scope>NUCLEOTIDE SEQUENCE [LARGE SCALE GENOMIC DNA]</scope>
    <source>
        <strain evidence="4 5">1A</strain>
    </source>
</reference>
<dbReference type="GO" id="GO:0080120">
    <property type="term" value="P:CAAX-box protein maturation"/>
    <property type="evidence" value="ECO:0007669"/>
    <property type="project" value="UniProtKB-ARBA"/>
</dbReference>
<dbReference type="AlphaFoldDB" id="A0A7H9EJN7"/>
<protein>
    <recommendedName>
        <fullName evidence="3">CAAX prenyl protease 2/Lysostaphin resistance protein A-like domain-containing protein</fullName>
    </recommendedName>
</protein>
<evidence type="ECO:0000256" key="1">
    <source>
        <dbReference type="ARBA" id="ARBA00009067"/>
    </source>
</evidence>
<proteinExistence type="inferred from homology"/>
<organism evidence="4 5">
    <name type="scientific">Ligilactobacillus saerimneri</name>
    <dbReference type="NCBI Taxonomy" id="228229"/>
    <lineage>
        <taxon>Bacteria</taxon>
        <taxon>Bacillati</taxon>
        <taxon>Bacillota</taxon>
        <taxon>Bacilli</taxon>
        <taxon>Lactobacillales</taxon>
        <taxon>Lactobacillaceae</taxon>
        <taxon>Ligilactobacillus</taxon>
    </lineage>
</organism>
<dbReference type="GO" id="GO:0004175">
    <property type="term" value="F:endopeptidase activity"/>
    <property type="evidence" value="ECO:0007669"/>
    <property type="project" value="UniProtKB-ARBA"/>
</dbReference>
<dbReference type="EMBL" id="CP047418">
    <property type="protein sequence ID" value="QLL77846.1"/>
    <property type="molecule type" value="Genomic_DNA"/>
</dbReference>
<feature type="domain" description="CAAX prenyl protease 2/Lysostaphin resistance protein A-like" evidence="3">
    <location>
        <begin position="3"/>
        <end position="60"/>
    </location>
</feature>
<accession>A0A7H9EJN7</accession>
<evidence type="ECO:0000313" key="4">
    <source>
        <dbReference type="EMBL" id="QLL77846.1"/>
    </source>
</evidence>
<feature type="transmembrane region" description="Helical" evidence="2">
    <location>
        <begin position="27"/>
        <end position="46"/>
    </location>
</feature>
<dbReference type="Proteomes" id="UP000510886">
    <property type="component" value="Chromosome"/>
</dbReference>
<comment type="similarity">
    <text evidence="1">Belongs to the UPF0177 family.</text>
</comment>
<sequence>MKVGLWGSALIFGAVHLMNGSLDWISAIQLVIAGTVMGMLLNTIYISKKKTSGLALLFMLCTI</sequence>
<evidence type="ECO:0000313" key="5">
    <source>
        <dbReference type="Proteomes" id="UP000510886"/>
    </source>
</evidence>